<evidence type="ECO:0000313" key="3">
    <source>
        <dbReference type="Proteomes" id="UP000094224"/>
    </source>
</evidence>
<feature type="region of interest" description="Disordered" evidence="1">
    <location>
        <begin position="42"/>
        <end position="61"/>
    </location>
</feature>
<reference evidence="3" key="1">
    <citation type="submission" date="2016-09" db="EMBL/GenBank/DDBJ databases">
        <authorList>
            <person name="Greninger A.L."/>
            <person name="Jerome K.R."/>
            <person name="Mcnair B."/>
            <person name="Wallis C."/>
            <person name="Fang F."/>
        </authorList>
    </citation>
    <scope>NUCLEOTIDE SEQUENCE [LARGE SCALE GENOMIC DNA]</scope>
    <source>
        <strain evidence="3">BC1_M4</strain>
    </source>
</reference>
<dbReference type="Proteomes" id="UP000094224">
    <property type="component" value="Unassembled WGS sequence"/>
</dbReference>
<evidence type="ECO:0000256" key="1">
    <source>
        <dbReference type="SAM" id="MobiDB-lite"/>
    </source>
</evidence>
<feature type="compositionally biased region" description="Basic and acidic residues" evidence="1">
    <location>
        <begin position="48"/>
        <end position="61"/>
    </location>
</feature>
<comment type="caution">
    <text evidence="2">The sequence shown here is derived from an EMBL/GenBank/DDBJ whole genome shotgun (WGS) entry which is preliminary data.</text>
</comment>
<dbReference type="STRING" id="243061.AWC25_00175"/>
<dbReference type="EMBL" id="MIHC01000066">
    <property type="protein sequence ID" value="ODR00407.1"/>
    <property type="molecule type" value="Genomic_DNA"/>
</dbReference>
<evidence type="ECO:0000313" key="2">
    <source>
        <dbReference type="EMBL" id="ODR00407.1"/>
    </source>
</evidence>
<dbReference type="Gene3D" id="3.30.450.40">
    <property type="match status" value="1"/>
</dbReference>
<dbReference type="RefSeq" id="WP_069402847.1">
    <property type="nucleotide sequence ID" value="NZ_JACKTB010000111.1"/>
</dbReference>
<dbReference type="AlphaFoldDB" id="A0A1E3SE44"/>
<gene>
    <name evidence="2" type="ORF">BHQ21_24345</name>
</gene>
<dbReference type="InterPro" id="IPR029016">
    <property type="entry name" value="GAF-like_dom_sf"/>
</dbReference>
<accession>A0A1E3SE44</accession>
<organism evidence="2 3">
    <name type="scientific">Mycobacterium sherrisii</name>
    <dbReference type="NCBI Taxonomy" id="243061"/>
    <lineage>
        <taxon>Bacteria</taxon>
        <taxon>Bacillati</taxon>
        <taxon>Actinomycetota</taxon>
        <taxon>Actinomycetes</taxon>
        <taxon>Mycobacteriales</taxon>
        <taxon>Mycobacteriaceae</taxon>
        <taxon>Mycobacterium</taxon>
        <taxon>Mycobacterium simiae complex</taxon>
    </lineage>
</organism>
<protein>
    <submittedName>
        <fullName evidence="2">Uncharacterized protein</fullName>
    </submittedName>
</protein>
<name>A0A1E3SE44_9MYCO</name>
<proteinExistence type="predicted"/>
<sequence length="61" mass="6965">MQPQYPIESVDNALKLLLLGELAPPELRRLLPDEHLERLTARSVGSRTESETELARIRERG</sequence>
<keyword evidence="3" id="KW-1185">Reference proteome</keyword>